<sequence>MNFHRYPSTYVGHVQLAVESLERSLLFYRDILGFKVLEQSGASAVLTADGVTPLVTLEQPDTIEPRHPGKTGLYHIAFLLPSRSDLADILQYFIQIGYRLQGASDHYVSEALYLADPEGNGIEIYADRSPDTWSWNEGQVGMATVALQADSLLHEATGRPWKAMPSGTIIGHIHLQVSDLEKTEEFYGRGLGFETVARYGRQALFISTGKYHHHIGLNTWHSAGASAPNKDSAGLKWFTLMLPDEETRKQTVERLRQLHAPVEEEAGTVRTVDPNGIHLILQVQS</sequence>
<dbReference type="Gene3D" id="3.10.180.10">
    <property type="entry name" value="2,3-Dihydroxybiphenyl 1,2-Dioxygenase, domain 1"/>
    <property type="match status" value="2"/>
</dbReference>
<feature type="domain" description="VOC" evidence="2">
    <location>
        <begin position="169"/>
        <end position="285"/>
    </location>
</feature>
<dbReference type="InterPro" id="IPR029068">
    <property type="entry name" value="Glyas_Bleomycin-R_OHBP_Dase"/>
</dbReference>
<dbReference type="PANTHER" id="PTHR43279">
    <property type="entry name" value="CATECHOL-2,3-DIOXYGENASE"/>
    <property type="match status" value="1"/>
</dbReference>
<dbReference type="AlphaFoldDB" id="A0A3A3GHG8"/>
<dbReference type="PROSITE" id="PS00934">
    <property type="entry name" value="GLYOXALASE_I_1"/>
    <property type="match status" value="2"/>
</dbReference>
<evidence type="ECO:0000256" key="1">
    <source>
        <dbReference type="ARBA" id="ARBA00022723"/>
    </source>
</evidence>
<gene>
    <name evidence="3" type="ORF">DQX05_12335</name>
</gene>
<dbReference type="SUPFAM" id="SSF54593">
    <property type="entry name" value="Glyoxalase/Bleomycin resistance protein/Dihydroxybiphenyl dioxygenase"/>
    <property type="match status" value="2"/>
</dbReference>
<evidence type="ECO:0000313" key="4">
    <source>
        <dbReference type="Proteomes" id="UP000266177"/>
    </source>
</evidence>
<evidence type="ECO:0000313" key="3">
    <source>
        <dbReference type="EMBL" id="RJG23801.1"/>
    </source>
</evidence>
<dbReference type="Pfam" id="PF00903">
    <property type="entry name" value="Glyoxalase"/>
    <property type="match status" value="2"/>
</dbReference>
<name>A0A3A3GHG8_PANTH</name>
<comment type="caution">
    <text evidence="3">The sequence shown here is derived from an EMBL/GenBank/DDBJ whole genome shotgun (WGS) entry which is preliminary data.</text>
</comment>
<keyword evidence="1" id="KW-0479">Metal-binding</keyword>
<dbReference type="OrthoDB" id="9792626at2"/>
<evidence type="ECO:0000259" key="2">
    <source>
        <dbReference type="PROSITE" id="PS51819"/>
    </source>
</evidence>
<dbReference type="InterPro" id="IPR037523">
    <property type="entry name" value="VOC_core"/>
</dbReference>
<dbReference type="PANTHER" id="PTHR43279:SF1">
    <property type="entry name" value="CATECHOL-2,3-DIOXYGENASE"/>
    <property type="match status" value="1"/>
</dbReference>
<dbReference type="PROSITE" id="PS51819">
    <property type="entry name" value="VOC"/>
    <property type="match status" value="2"/>
</dbReference>
<dbReference type="GO" id="GO:0004462">
    <property type="term" value="F:lactoylglutathione lyase activity"/>
    <property type="evidence" value="ECO:0007669"/>
    <property type="project" value="InterPro"/>
</dbReference>
<protein>
    <submittedName>
        <fullName evidence="3">VOC family protein</fullName>
    </submittedName>
</protein>
<accession>A0A3A3GHG8</accession>
<proteinExistence type="predicted"/>
<dbReference type="InterPro" id="IPR004360">
    <property type="entry name" value="Glyas_Fos-R_dOase_dom"/>
</dbReference>
<dbReference type="GO" id="GO:0046872">
    <property type="term" value="F:metal ion binding"/>
    <property type="evidence" value="ECO:0007669"/>
    <property type="project" value="UniProtKB-KW"/>
</dbReference>
<organism evidence="3 4">
    <name type="scientific">Paenibacillus thiaminolyticus</name>
    <name type="common">Bacillus thiaminolyticus</name>
    <dbReference type="NCBI Taxonomy" id="49283"/>
    <lineage>
        <taxon>Bacteria</taxon>
        <taxon>Bacillati</taxon>
        <taxon>Bacillota</taxon>
        <taxon>Bacilli</taxon>
        <taxon>Bacillales</taxon>
        <taxon>Paenibacillaceae</taxon>
        <taxon>Paenibacillus</taxon>
    </lineage>
</organism>
<feature type="domain" description="VOC" evidence="2">
    <location>
        <begin position="10"/>
        <end position="127"/>
    </location>
</feature>
<dbReference type="InterPro" id="IPR018146">
    <property type="entry name" value="Glyoxalase_1_CS"/>
</dbReference>
<dbReference type="RefSeq" id="WP_119793924.1">
    <property type="nucleotide sequence ID" value="NZ_QYZD01000009.1"/>
</dbReference>
<dbReference type="CDD" id="cd16359">
    <property type="entry name" value="VOC_BsCatE_like_C"/>
    <property type="match status" value="1"/>
</dbReference>
<dbReference type="EMBL" id="QYZD01000009">
    <property type="protein sequence ID" value="RJG23801.1"/>
    <property type="molecule type" value="Genomic_DNA"/>
</dbReference>
<dbReference type="Proteomes" id="UP000266177">
    <property type="component" value="Unassembled WGS sequence"/>
</dbReference>
<reference evidence="3 4" key="1">
    <citation type="submission" date="2018-09" db="EMBL/GenBank/DDBJ databases">
        <title>Paenibacillus SK2017-BO5.</title>
        <authorList>
            <person name="Piskunova J.V."/>
            <person name="Dubiley S.A."/>
            <person name="Severinov K.V."/>
        </authorList>
    </citation>
    <scope>NUCLEOTIDE SEQUENCE [LARGE SCALE GENOMIC DNA]</scope>
    <source>
        <strain evidence="3 4">BO5</strain>
    </source>
</reference>